<evidence type="ECO:0000256" key="4">
    <source>
        <dbReference type="ARBA" id="ARBA00022475"/>
    </source>
</evidence>
<keyword evidence="8 9" id="KW-0472">Membrane</keyword>
<evidence type="ECO:0000313" key="10">
    <source>
        <dbReference type="EMBL" id="MBB3089209.1"/>
    </source>
</evidence>
<evidence type="ECO:0000256" key="9">
    <source>
        <dbReference type="RuleBase" id="RU363064"/>
    </source>
</evidence>
<proteinExistence type="inferred from homology"/>
<evidence type="ECO:0000256" key="7">
    <source>
        <dbReference type="ARBA" id="ARBA00022989"/>
    </source>
</evidence>
<gene>
    <name evidence="10" type="ORF">FHS12_002155</name>
</gene>
<evidence type="ECO:0000256" key="3">
    <source>
        <dbReference type="ARBA" id="ARBA00022448"/>
    </source>
</evidence>
<keyword evidence="4 9" id="KW-1003">Cell membrane</keyword>
<feature type="transmembrane region" description="Helical" evidence="9">
    <location>
        <begin position="421"/>
        <end position="441"/>
    </location>
</feature>
<dbReference type="EMBL" id="JACHXG010000004">
    <property type="protein sequence ID" value="MBB3089209.1"/>
    <property type="molecule type" value="Genomic_DNA"/>
</dbReference>
<sequence length="488" mass="51143">MDLLVKINEWLWNPLIVLSLGLGLFLTIRTRVLQVRRLPDMLRQLRGGSSSAEGITSFQALALTLSSRIGVGNIAGVATAIYAGGPGALFWMGVMAFLGGATAFVESTLAQIYKERVGGQFRGGIPYYLEKGLGLRWLGVVAAVTAVSLYAVLAPGIQSNNIAASFEGAFGVPTWITGLVIVAALGFIVLGERKRIVGFADKVVPFMAAAYIVAAVVVLAVNITELPEAVTLVVSSALGLDSVFGGMVGAAIAWGVRRAMFSNVAGVGEGTYGSAAAEVSHPAKQGLVQCFSIYVDTLMVCMATGFMIIVTGSYNVATAGGEMVVNHLDGVEAGPAYTQTALDTVGAGAGGPVVAIALALFAFTTLVAFYYICDTSLTYLLRGTNRAASMVLKLVLLGMTFFGAVQAADLIWAIGDVGYASLAWVNLVCLLFLLKPALAALRDYDEQRRAGVDPTFDPVRLGIPHADYWVARQAEAAETDAAGGVRRH</sequence>
<dbReference type="PRINTS" id="PR00175">
    <property type="entry name" value="NAALASMPORT"/>
</dbReference>
<feature type="transmembrane region" description="Helical" evidence="9">
    <location>
        <begin position="229"/>
        <end position="254"/>
    </location>
</feature>
<evidence type="ECO:0000256" key="2">
    <source>
        <dbReference type="ARBA" id="ARBA00009261"/>
    </source>
</evidence>
<evidence type="ECO:0000256" key="8">
    <source>
        <dbReference type="ARBA" id="ARBA00023136"/>
    </source>
</evidence>
<feature type="transmembrane region" description="Helical" evidence="9">
    <location>
        <begin position="172"/>
        <end position="191"/>
    </location>
</feature>
<dbReference type="Gene3D" id="1.20.1740.10">
    <property type="entry name" value="Amino acid/polyamine transporter I"/>
    <property type="match status" value="1"/>
</dbReference>
<dbReference type="GO" id="GO:0005283">
    <property type="term" value="F:amino acid:sodium symporter activity"/>
    <property type="evidence" value="ECO:0007669"/>
    <property type="project" value="InterPro"/>
</dbReference>
<comment type="similarity">
    <text evidence="2 9">Belongs to the alanine or glycine:cation symporter (AGCS) (TC 2.A.25) family.</text>
</comment>
<name>A0A7W5A4A4_9ACTN</name>
<feature type="transmembrane region" description="Helical" evidence="9">
    <location>
        <begin position="54"/>
        <end position="83"/>
    </location>
</feature>
<evidence type="ECO:0000256" key="5">
    <source>
        <dbReference type="ARBA" id="ARBA00022692"/>
    </source>
</evidence>
<comment type="caution">
    <text evidence="10">The sequence shown here is derived from an EMBL/GenBank/DDBJ whole genome shotgun (WGS) entry which is preliminary data.</text>
</comment>
<dbReference type="AlphaFoldDB" id="A0A7W5A4A4"/>
<dbReference type="PANTHER" id="PTHR30330:SF7">
    <property type="entry name" value="SODIUM_PROTON-DEPENDENT ALANINE CARRIER PROTEIN YRBD-RELATED"/>
    <property type="match status" value="1"/>
</dbReference>
<keyword evidence="7 9" id="KW-1133">Transmembrane helix</keyword>
<feature type="transmembrane region" description="Helical" evidence="9">
    <location>
        <begin position="293"/>
        <end position="314"/>
    </location>
</feature>
<evidence type="ECO:0000313" key="11">
    <source>
        <dbReference type="Proteomes" id="UP000577707"/>
    </source>
</evidence>
<accession>A0A7W5A4A4</accession>
<feature type="transmembrane region" description="Helical" evidence="9">
    <location>
        <begin position="203"/>
        <end position="223"/>
    </location>
</feature>
<feature type="transmembrane region" description="Helical" evidence="9">
    <location>
        <begin position="353"/>
        <end position="373"/>
    </location>
</feature>
<dbReference type="GO" id="GO:0005886">
    <property type="term" value="C:plasma membrane"/>
    <property type="evidence" value="ECO:0007669"/>
    <property type="project" value="UniProtKB-SubCell"/>
</dbReference>
<evidence type="ECO:0000256" key="6">
    <source>
        <dbReference type="ARBA" id="ARBA00022847"/>
    </source>
</evidence>
<keyword evidence="6 9" id="KW-0769">Symport</keyword>
<protein>
    <submittedName>
        <fullName evidence="10">AGCS family alanine or glycine:cation symporter</fullName>
    </submittedName>
</protein>
<dbReference type="FunFam" id="1.20.1740.10:FF:000004">
    <property type="entry name" value="Sodium:alanine symporter family protein"/>
    <property type="match status" value="1"/>
</dbReference>
<dbReference type="NCBIfam" id="TIGR00835">
    <property type="entry name" value="agcS"/>
    <property type="match status" value="1"/>
</dbReference>
<comment type="subcellular location">
    <subcellularLocation>
        <location evidence="1 9">Cell membrane</location>
        <topology evidence="1 9">Multi-pass membrane protein</topology>
    </subcellularLocation>
</comment>
<keyword evidence="3 9" id="KW-0813">Transport</keyword>
<keyword evidence="5 9" id="KW-0812">Transmembrane</keyword>
<feature type="transmembrane region" description="Helical" evidence="9">
    <location>
        <begin position="394"/>
        <end position="415"/>
    </location>
</feature>
<organism evidence="10 11">
    <name type="scientific">Nocardioides albus</name>
    <dbReference type="NCBI Taxonomy" id="1841"/>
    <lineage>
        <taxon>Bacteria</taxon>
        <taxon>Bacillati</taxon>
        <taxon>Actinomycetota</taxon>
        <taxon>Actinomycetes</taxon>
        <taxon>Propionibacteriales</taxon>
        <taxon>Nocardioidaceae</taxon>
        <taxon>Nocardioides</taxon>
    </lineage>
</organism>
<reference evidence="10 11" key="1">
    <citation type="submission" date="2020-08" db="EMBL/GenBank/DDBJ databases">
        <title>Genomic Encyclopedia of Type Strains, Phase III (KMG-III): the genomes of soil and plant-associated and newly described type strains.</title>
        <authorList>
            <person name="Whitman W."/>
        </authorList>
    </citation>
    <scope>NUCLEOTIDE SEQUENCE [LARGE SCALE GENOMIC DNA]</scope>
    <source>
        <strain evidence="10 11">CECT 3302</strain>
    </source>
</reference>
<dbReference type="PANTHER" id="PTHR30330">
    <property type="entry name" value="AGSS FAMILY TRANSPORTER, SODIUM-ALANINE"/>
    <property type="match status" value="1"/>
</dbReference>
<feature type="transmembrane region" description="Helical" evidence="9">
    <location>
        <begin position="89"/>
        <end position="113"/>
    </location>
</feature>
<dbReference type="Pfam" id="PF01235">
    <property type="entry name" value="Na_Ala_symp"/>
    <property type="match status" value="1"/>
</dbReference>
<feature type="transmembrane region" description="Helical" evidence="9">
    <location>
        <begin position="133"/>
        <end position="152"/>
    </location>
</feature>
<keyword evidence="11" id="KW-1185">Reference proteome</keyword>
<dbReference type="RefSeq" id="WP_221208740.1">
    <property type="nucleotide sequence ID" value="NZ_BMQT01000002.1"/>
</dbReference>
<feature type="transmembrane region" description="Helical" evidence="9">
    <location>
        <begin position="12"/>
        <end position="33"/>
    </location>
</feature>
<dbReference type="Proteomes" id="UP000577707">
    <property type="component" value="Unassembled WGS sequence"/>
</dbReference>
<evidence type="ECO:0000256" key="1">
    <source>
        <dbReference type="ARBA" id="ARBA00004651"/>
    </source>
</evidence>
<dbReference type="InterPro" id="IPR001463">
    <property type="entry name" value="Na/Ala_symport"/>
</dbReference>